<name>A0A4R5QAS8_9PROT</name>
<proteinExistence type="predicted"/>
<dbReference type="SUPFAM" id="SSF53850">
    <property type="entry name" value="Periplasmic binding protein-like II"/>
    <property type="match status" value="1"/>
</dbReference>
<dbReference type="Pfam" id="PF16868">
    <property type="entry name" value="NMT1_3"/>
    <property type="match status" value="1"/>
</dbReference>
<dbReference type="EMBL" id="SMSJ01000043">
    <property type="protein sequence ID" value="TDH60174.1"/>
    <property type="molecule type" value="Genomic_DNA"/>
</dbReference>
<comment type="caution">
    <text evidence="2">The sequence shown here is derived from an EMBL/GenBank/DDBJ whole genome shotgun (WGS) entry which is preliminary data.</text>
</comment>
<dbReference type="OrthoDB" id="9776669at2"/>
<reference evidence="2 3" key="1">
    <citation type="journal article" date="2016" name="J. Microbiol.">
        <title>Dankookia rubra gen. nov., sp. nov., an alphaproteobacterium isolated from sediment of a shallow stream.</title>
        <authorList>
            <person name="Kim W.H."/>
            <person name="Kim D.H."/>
            <person name="Kang K."/>
            <person name="Ahn T.Y."/>
        </authorList>
    </citation>
    <scope>NUCLEOTIDE SEQUENCE [LARGE SCALE GENOMIC DNA]</scope>
    <source>
        <strain evidence="2 3">JCM30602</strain>
    </source>
</reference>
<dbReference type="InterPro" id="IPR011852">
    <property type="entry name" value="TRAP_TAXI"/>
</dbReference>
<evidence type="ECO:0000313" key="3">
    <source>
        <dbReference type="Proteomes" id="UP000295096"/>
    </source>
</evidence>
<organism evidence="2 3">
    <name type="scientific">Dankookia rubra</name>
    <dbReference type="NCBI Taxonomy" id="1442381"/>
    <lineage>
        <taxon>Bacteria</taxon>
        <taxon>Pseudomonadati</taxon>
        <taxon>Pseudomonadota</taxon>
        <taxon>Alphaproteobacteria</taxon>
        <taxon>Acetobacterales</taxon>
        <taxon>Roseomonadaceae</taxon>
        <taxon>Dankookia</taxon>
    </lineage>
</organism>
<dbReference type="AlphaFoldDB" id="A0A4R5QAS8"/>
<gene>
    <name evidence="2" type="ORF">E2C06_23380</name>
</gene>
<keyword evidence="3" id="KW-1185">Reference proteome</keyword>
<sequence length="405" mass="43457">MPATPNSPCRSSLARRRRSRIGAGSCGPSASLRSHRAESRGRAWPARRGPGRPCPAPGCRRARGTAISPAQPGRIWPMSLLWTRRVLAGGMLAAPFIRTAAAQQSLEWVAGSVGGGWYTMAAGLSSLIKDENPDIQIRVVPGGGLANATRVNRNTSPMGWGIDAFAASARRGEDPYKEAHAALRCLGSGYSPTEHHLLRRADAGPEDMKSILTMKGLKIACPQRSSTDEMTLQRILKFYGTSPERIRAEGGTYLNGSYADIGAAYTDGQVDYLYAALARPAAIFTEIAQGRRGGRLVAFPEDVRKHLIDAYAYAQGVLPAATYPALQSGDVPVTTMDSVILVHESLADDVAYKVTRTLIRNKGQRLVNIHASMGAWDPATSWKYQGLPLHPGAARAFREAGAMPA</sequence>
<feature type="region of interest" description="Disordered" evidence="1">
    <location>
        <begin position="1"/>
        <end position="59"/>
    </location>
</feature>
<dbReference type="PANTHER" id="PTHR42941">
    <property type="entry name" value="SLL1037 PROTEIN"/>
    <property type="match status" value="1"/>
</dbReference>
<evidence type="ECO:0000256" key="1">
    <source>
        <dbReference type="SAM" id="MobiDB-lite"/>
    </source>
</evidence>
<protein>
    <submittedName>
        <fullName evidence="2">TAXI family TRAP transporter solute-binding subunit</fullName>
    </submittedName>
</protein>
<evidence type="ECO:0000313" key="2">
    <source>
        <dbReference type="EMBL" id="TDH60174.1"/>
    </source>
</evidence>
<dbReference type="NCBIfam" id="TIGR02122">
    <property type="entry name" value="TRAP_TAXI"/>
    <property type="match status" value="1"/>
</dbReference>
<dbReference type="Gene3D" id="3.40.190.10">
    <property type="entry name" value="Periplasmic binding protein-like II"/>
    <property type="match status" value="2"/>
</dbReference>
<accession>A0A4R5QAS8</accession>
<dbReference type="Proteomes" id="UP000295096">
    <property type="component" value="Unassembled WGS sequence"/>
</dbReference>
<dbReference type="PANTHER" id="PTHR42941:SF1">
    <property type="entry name" value="SLL1037 PROTEIN"/>
    <property type="match status" value="1"/>
</dbReference>